<dbReference type="CDD" id="cd00383">
    <property type="entry name" value="trans_reg_C"/>
    <property type="match status" value="1"/>
</dbReference>
<dbReference type="Gene3D" id="1.10.10.10">
    <property type="entry name" value="Winged helix-like DNA-binding domain superfamily/Winged helix DNA-binding domain"/>
    <property type="match status" value="1"/>
</dbReference>
<keyword evidence="3" id="KW-0472">Membrane</keyword>
<dbReference type="PROSITE" id="PS51755">
    <property type="entry name" value="OMPR_PHOB"/>
    <property type="match status" value="1"/>
</dbReference>
<evidence type="ECO:0000256" key="3">
    <source>
        <dbReference type="SAM" id="Phobius"/>
    </source>
</evidence>
<evidence type="ECO:0000256" key="1">
    <source>
        <dbReference type="ARBA" id="ARBA00023125"/>
    </source>
</evidence>
<evidence type="ECO:0000256" key="2">
    <source>
        <dbReference type="PROSITE-ProRule" id="PRU01091"/>
    </source>
</evidence>
<keyword evidence="3" id="KW-1133">Transmembrane helix</keyword>
<dbReference type="InterPro" id="IPR001867">
    <property type="entry name" value="OmpR/PhoB-type_DNA-bd"/>
</dbReference>
<keyword evidence="6" id="KW-1185">Reference proteome</keyword>
<dbReference type="InterPro" id="IPR011042">
    <property type="entry name" value="6-blade_b-propeller_TolB-like"/>
</dbReference>
<dbReference type="EMBL" id="JBAWKS010000002">
    <property type="protein sequence ID" value="MEI4551148.1"/>
    <property type="molecule type" value="Genomic_DNA"/>
</dbReference>
<keyword evidence="1 2" id="KW-0238">DNA-binding</keyword>
<dbReference type="SUPFAM" id="SSF46894">
    <property type="entry name" value="C-terminal effector domain of the bipartite response regulators"/>
    <property type="match status" value="1"/>
</dbReference>
<accession>A0ABU8EW33</accession>
<dbReference type="Pfam" id="PF00486">
    <property type="entry name" value="Trans_reg_C"/>
    <property type="match status" value="1"/>
</dbReference>
<keyword evidence="3" id="KW-0812">Transmembrane</keyword>
<dbReference type="Proteomes" id="UP001382455">
    <property type="component" value="Unassembled WGS sequence"/>
</dbReference>
<organism evidence="5 6">
    <name type="scientific">Pseudoalteromonas spongiae</name>
    <dbReference type="NCBI Taxonomy" id="298657"/>
    <lineage>
        <taxon>Bacteria</taxon>
        <taxon>Pseudomonadati</taxon>
        <taxon>Pseudomonadota</taxon>
        <taxon>Gammaproteobacteria</taxon>
        <taxon>Alteromonadales</taxon>
        <taxon>Pseudoalteromonadaceae</taxon>
        <taxon>Pseudoalteromonas</taxon>
    </lineage>
</organism>
<dbReference type="SMART" id="SM00862">
    <property type="entry name" value="Trans_reg_C"/>
    <property type="match status" value="1"/>
</dbReference>
<evidence type="ECO:0000259" key="4">
    <source>
        <dbReference type="PROSITE" id="PS51755"/>
    </source>
</evidence>
<evidence type="ECO:0000313" key="5">
    <source>
        <dbReference type="EMBL" id="MEI4551148.1"/>
    </source>
</evidence>
<sequence>MIEGSFSFDAIQVNTQTNTLTINGKVTECEPKLFELLVFFCRNNERALSRDELIEHVWQGRVVSDAAVNRAISQLRKLIEPEPTKPIYIVTVSKVGYRFAVTPSALTLTSPENEVKQHPTTRKNKWLIGLIAMIVLIILSMITFLSKPNHQLKLTNRHVLTEQLGMTFNPYFDETSQTLYALHKSNNAAISKVVKLEQNGSLTPLVNDNFYYTDVVANGDFLYLARLSNLTDRQCNIIEFNLVTQQTTQLLSCGTSVVTNMALDSNNRLVYAYRESASAPYKLMAFNIRTARQQQLSFPDNSGNSLGHRIFAISNNQLAYINYHANKPDSLVIKTLNDSKSLFEVPLIDHVQSLSWFNGILLISAKDGLYQFNREQNTLTQLDYSDTFNRIFASKDVLFAEHYAVISNLYHITDNQAPQAITKRQASILQFAPSPTNDQLVYVESLNGKLSIKLADKHTSKTLNFDNTIEYVGNIAWSFDATALVANINDQIYRYDIAKSQWQKINHTFDTIHFVGFNADNQLFVSAEQNQEWNVWQLDSASSQAIQITFNGGYSFYFAENTLYYSKFSQDGLFARALITNEERVLVKDFALLQWRDWQYVNNSIIYRTSLGYKRLNLASKQTTSINSLAKYGRNLCRQSNVNQQFFCTLLDNQISQIWQIDISENAH</sequence>
<dbReference type="RefSeq" id="WP_336436175.1">
    <property type="nucleotide sequence ID" value="NZ_JBAWKS010000002.1"/>
</dbReference>
<gene>
    <name evidence="5" type="ORF">WAE96_15855</name>
</gene>
<feature type="transmembrane region" description="Helical" evidence="3">
    <location>
        <begin position="126"/>
        <end position="145"/>
    </location>
</feature>
<protein>
    <submittedName>
        <fullName evidence="5">Winged helix-turn-helix domain-containing protein</fullName>
    </submittedName>
</protein>
<evidence type="ECO:0000313" key="6">
    <source>
        <dbReference type="Proteomes" id="UP001382455"/>
    </source>
</evidence>
<feature type="domain" description="OmpR/PhoB-type" evidence="4">
    <location>
        <begin position="3"/>
        <end position="101"/>
    </location>
</feature>
<name>A0ABU8EW33_9GAMM</name>
<comment type="caution">
    <text evidence="5">The sequence shown here is derived from an EMBL/GenBank/DDBJ whole genome shotgun (WGS) entry which is preliminary data.</text>
</comment>
<dbReference type="SUPFAM" id="SSF82171">
    <property type="entry name" value="DPP6 N-terminal domain-like"/>
    <property type="match status" value="1"/>
</dbReference>
<dbReference type="InterPro" id="IPR016032">
    <property type="entry name" value="Sig_transdc_resp-reg_C-effctor"/>
</dbReference>
<dbReference type="InterPro" id="IPR036388">
    <property type="entry name" value="WH-like_DNA-bd_sf"/>
</dbReference>
<feature type="DNA-binding region" description="OmpR/PhoB-type" evidence="2">
    <location>
        <begin position="3"/>
        <end position="101"/>
    </location>
</feature>
<reference evidence="5 6" key="1">
    <citation type="submission" date="2023-12" db="EMBL/GenBank/DDBJ databases">
        <title>Friends and Foes: Symbiotic and Algicidal bacterial influence on Karenia brevis blooms.</title>
        <authorList>
            <person name="Fei C."/>
            <person name="Mohamed A.R."/>
            <person name="Booker A."/>
            <person name="Arshad M."/>
            <person name="Klass S."/>
            <person name="Ahn S."/>
            <person name="Gilbert P.M."/>
            <person name="Heil C.A."/>
            <person name="Martinez J.M."/>
            <person name="Amin S.A."/>
        </authorList>
    </citation>
    <scope>NUCLEOTIDE SEQUENCE [LARGE SCALE GENOMIC DNA]</scope>
    <source>
        <strain evidence="5 6">CE15</strain>
    </source>
</reference>
<proteinExistence type="predicted"/>
<dbReference type="Gene3D" id="2.120.10.30">
    <property type="entry name" value="TolB, C-terminal domain"/>
    <property type="match status" value="1"/>
</dbReference>